<dbReference type="Proteomes" id="UP000051254">
    <property type="component" value="Unassembled WGS sequence"/>
</dbReference>
<keyword evidence="2" id="KW-1185">Reference proteome</keyword>
<dbReference type="AlphaFoldDB" id="A0A0R0BMA3"/>
<evidence type="ECO:0000313" key="2">
    <source>
        <dbReference type="Proteomes" id="UP000051254"/>
    </source>
</evidence>
<dbReference type="PATRIC" id="fig|266128.3.peg.296"/>
<evidence type="ECO:0000313" key="1">
    <source>
        <dbReference type="EMBL" id="KRG58399.1"/>
    </source>
</evidence>
<sequence>MVSVVQAAAPVRGYDPVKDDGIETLPLYMVALQETVRPQYGYLGLSPELVTQSFIINPVPGISPAAGIVGGALGGALANAMVRAEAMAIARENWQWANNGQCRIDTRDPLEPALVQALQQVGMPAPQQHVVLEGGKLEDHFDPTLAHQLISHSSSLTPDMTALLTTVRVEGWSDKARSRHQADWVNVLQVLSTPMWLDGKQAHDTDYLKQQLDQWYAGTGNAARIGQINAAGRNADPAMRRQAVSLQRSYDTRLRRITRKEWTPYAAGMTRALGWGSNDCALMTRALQENAREAARLLALAYTGKLPQEGQMEEAPVAGQGAEQVLTASVMYRADQPRHLLPLAPSVHLSQQAAGGIPVVHHHTVLDADDLTP</sequence>
<dbReference type="EMBL" id="LDJH01000011">
    <property type="protein sequence ID" value="KRG58399.1"/>
    <property type="molecule type" value="Genomic_DNA"/>
</dbReference>
<protein>
    <submittedName>
        <fullName evidence="1">Uncharacterized protein</fullName>
    </submittedName>
</protein>
<accession>A0A0R0BMA3</accession>
<reference evidence="1 2" key="1">
    <citation type="submission" date="2015-05" db="EMBL/GenBank/DDBJ databases">
        <title>Genome sequencing and analysis of members of genus Stenotrophomonas.</title>
        <authorList>
            <person name="Patil P.P."/>
            <person name="Midha S."/>
            <person name="Patil P.B."/>
        </authorList>
    </citation>
    <scope>NUCLEOTIDE SEQUENCE [LARGE SCALE GENOMIC DNA]</scope>
    <source>
        <strain evidence="1 2">DSM 17805</strain>
    </source>
</reference>
<comment type="caution">
    <text evidence="1">The sequence shown here is derived from an EMBL/GenBank/DDBJ whole genome shotgun (WGS) entry which is preliminary data.</text>
</comment>
<proteinExistence type="predicted"/>
<gene>
    <name evidence="1" type="ORF">ABB25_07110</name>
</gene>
<name>A0A0R0BMA3_9GAMM</name>
<organism evidence="1 2">
    <name type="scientific">Stenotrophomonas koreensis</name>
    <dbReference type="NCBI Taxonomy" id="266128"/>
    <lineage>
        <taxon>Bacteria</taxon>
        <taxon>Pseudomonadati</taxon>
        <taxon>Pseudomonadota</taxon>
        <taxon>Gammaproteobacteria</taxon>
        <taxon>Lysobacterales</taxon>
        <taxon>Lysobacteraceae</taxon>
        <taxon>Stenotrophomonas</taxon>
    </lineage>
</organism>